<dbReference type="InterPro" id="IPR051082">
    <property type="entry name" value="Pentapeptide-BTB/POZ_domain"/>
</dbReference>
<dbReference type="InterPro" id="IPR001646">
    <property type="entry name" value="5peptide_repeat"/>
</dbReference>
<evidence type="ECO:0000313" key="2">
    <source>
        <dbReference type="Proteomes" id="UP000038204"/>
    </source>
</evidence>
<dbReference type="SUPFAM" id="SSF141571">
    <property type="entry name" value="Pentapeptide repeat-like"/>
    <property type="match status" value="1"/>
</dbReference>
<sequence>MPPINNLNDKLFLTIPLYNNEESMQTDEYKVLKKVISEDLTPDRKKSLRELKREILVNICQNKRADITLFLSNMDLSGVNLSNLDLSGADLTSTNLCGANFNGANISHTNMMNADLNGSSMINAKLNGIYWWNTNLDHVQIDLDNIPYLPLSKK</sequence>
<dbReference type="Gene3D" id="2.160.20.80">
    <property type="entry name" value="E3 ubiquitin-protein ligase SopA"/>
    <property type="match status" value="1"/>
</dbReference>
<protein>
    <submittedName>
        <fullName evidence="1">Pentapeptide repeat-containing protein</fullName>
    </submittedName>
</protein>
<dbReference type="EMBL" id="CQBK01000011">
    <property type="protein sequence ID" value="CNH89088.1"/>
    <property type="molecule type" value="Genomic_DNA"/>
</dbReference>
<dbReference type="Pfam" id="PF00805">
    <property type="entry name" value="Pentapeptide"/>
    <property type="match status" value="1"/>
</dbReference>
<proteinExistence type="predicted"/>
<dbReference type="AlphaFoldDB" id="A0A0T9PZP3"/>
<dbReference type="Proteomes" id="UP000038204">
    <property type="component" value="Unassembled WGS sequence"/>
</dbReference>
<accession>A0A0T9PZP3</accession>
<organism evidence="1 2">
    <name type="scientific">Yersinia similis</name>
    <dbReference type="NCBI Taxonomy" id="367190"/>
    <lineage>
        <taxon>Bacteria</taxon>
        <taxon>Pseudomonadati</taxon>
        <taxon>Pseudomonadota</taxon>
        <taxon>Gammaproteobacteria</taxon>
        <taxon>Enterobacterales</taxon>
        <taxon>Yersiniaceae</taxon>
        <taxon>Yersinia</taxon>
    </lineage>
</organism>
<dbReference type="PANTHER" id="PTHR14136">
    <property type="entry name" value="BTB_POZ DOMAIN-CONTAINING PROTEIN KCTD9"/>
    <property type="match status" value="1"/>
</dbReference>
<gene>
    <name evidence="1" type="primary">pipB2_2</name>
    <name evidence="1" type="ORF">ERS008667_01796</name>
</gene>
<reference evidence="1 2" key="1">
    <citation type="submission" date="2015-03" db="EMBL/GenBank/DDBJ databases">
        <authorList>
            <person name="Murphy D."/>
        </authorList>
    </citation>
    <scope>NUCLEOTIDE SEQUENCE [LARGE SCALE GENOMIC DNA]</scope>
    <source>
        <strain evidence="1 2">Y233</strain>
    </source>
</reference>
<evidence type="ECO:0000313" key="1">
    <source>
        <dbReference type="EMBL" id="CNH89088.1"/>
    </source>
</evidence>
<dbReference type="PANTHER" id="PTHR14136:SF17">
    <property type="entry name" value="BTB_POZ DOMAIN-CONTAINING PROTEIN KCTD9"/>
    <property type="match status" value="1"/>
</dbReference>
<name>A0A0T9PZP3_9GAMM</name>